<gene>
    <name evidence="2" type="ordered locus">Dshi_2932</name>
</gene>
<dbReference type="InterPro" id="IPR052487">
    <property type="entry name" value="Galactose-binding_lectin"/>
</dbReference>
<dbReference type="InterPro" id="IPR019019">
    <property type="entry name" value="H-type_lectin_domain"/>
</dbReference>
<sequence>MKRLRNHLIGVDQGYVSLFSDFEDGGEMWTGEGQREVRRAIRFDEPFRTRPVVHVGLALWDMDHASNQRADLQAQEVTATGFDLVFRTWGDTRVARLHATWLAIGELAYEDDWMVD</sequence>
<proteinExistence type="predicted"/>
<dbReference type="HOGENOM" id="CLU_155897_0_0_5"/>
<dbReference type="GO" id="GO:0045335">
    <property type="term" value="C:phagocytic vesicle"/>
    <property type="evidence" value="ECO:0007669"/>
    <property type="project" value="TreeGrafter"/>
</dbReference>
<dbReference type="RefSeq" id="WP_012179593.1">
    <property type="nucleotide sequence ID" value="NC_009952.1"/>
</dbReference>
<dbReference type="EMBL" id="CP000830">
    <property type="protein sequence ID" value="ABV94665.1"/>
    <property type="molecule type" value="Genomic_DNA"/>
</dbReference>
<dbReference type="GO" id="GO:0009986">
    <property type="term" value="C:cell surface"/>
    <property type="evidence" value="ECO:0007669"/>
    <property type="project" value="TreeGrafter"/>
</dbReference>
<evidence type="ECO:0000259" key="1">
    <source>
        <dbReference type="Pfam" id="PF09458"/>
    </source>
</evidence>
<dbReference type="STRING" id="398580.Dshi_2932"/>
<feature type="domain" description="H-type lectin" evidence="1">
    <location>
        <begin position="39"/>
        <end position="104"/>
    </location>
</feature>
<dbReference type="GO" id="GO:0046871">
    <property type="term" value="F:N-acetylgalactosamine binding"/>
    <property type="evidence" value="ECO:0007669"/>
    <property type="project" value="TreeGrafter"/>
</dbReference>
<dbReference type="eggNOG" id="ENOG5032SUT">
    <property type="taxonomic scope" value="Bacteria"/>
</dbReference>
<reference evidence="3" key="1">
    <citation type="journal article" date="2010" name="ISME J.">
        <title>The complete genome sequence of the algal symbiont Dinoroseobacter shibae: a hitchhiker's guide to life in the sea.</title>
        <authorList>
            <person name="Wagner-Dobler I."/>
            <person name="Ballhausen B."/>
            <person name="Berger M."/>
            <person name="Brinkhoff T."/>
            <person name="Buchholz I."/>
            <person name="Bunk B."/>
            <person name="Cypionka H."/>
            <person name="Daniel R."/>
            <person name="Drepper T."/>
            <person name="Gerdts G."/>
            <person name="Hahnke S."/>
            <person name="Han C."/>
            <person name="Jahn D."/>
            <person name="Kalhoefer D."/>
            <person name="Kiss H."/>
            <person name="Klenk H.P."/>
            <person name="Kyrpides N."/>
            <person name="Liebl W."/>
            <person name="Liesegang H."/>
            <person name="Meincke L."/>
            <person name="Pati A."/>
            <person name="Petersen J."/>
            <person name="Piekarski T."/>
            <person name="Pommerenke C."/>
            <person name="Pradella S."/>
            <person name="Pukall R."/>
            <person name="Rabus R."/>
            <person name="Stackebrandt E."/>
            <person name="Thole S."/>
            <person name="Thompson L."/>
            <person name="Tielen P."/>
            <person name="Tomasch J."/>
            <person name="von Jan M."/>
            <person name="Wanphrut N."/>
            <person name="Wichels A."/>
            <person name="Zech H."/>
            <person name="Simon M."/>
        </authorList>
    </citation>
    <scope>NUCLEOTIDE SEQUENCE [LARGE SCALE GENOMIC DNA]</scope>
    <source>
        <strain evidence="3">DSM 16493 / NCIMB 14021 / DFL 12</strain>
    </source>
</reference>
<organism evidence="2 3">
    <name type="scientific">Dinoroseobacter shibae (strain DSM 16493 / NCIMB 14021 / DFL 12)</name>
    <dbReference type="NCBI Taxonomy" id="398580"/>
    <lineage>
        <taxon>Bacteria</taxon>
        <taxon>Pseudomonadati</taxon>
        <taxon>Pseudomonadota</taxon>
        <taxon>Alphaproteobacteria</taxon>
        <taxon>Rhodobacterales</taxon>
        <taxon>Roseobacteraceae</taxon>
        <taxon>Dinoroseobacter</taxon>
    </lineage>
</organism>
<dbReference type="GO" id="GO:0070492">
    <property type="term" value="F:oligosaccharide binding"/>
    <property type="evidence" value="ECO:0007669"/>
    <property type="project" value="TreeGrafter"/>
</dbReference>
<evidence type="ECO:0000313" key="2">
    <source>
        <dbReference type="EMBL" id="ABV94665.1"/>
    </source>
</evidence>
<evidence type="ECO:0000313" key="3">
    <source>
        <dbReference type="Proteomes" id="UP000006833"/>
    </source>
</evidence>
<protein>
    <recommendedName>
        <fullName evidence="1">H-type lectin domain-containing protein</fullName>
    </recommendedName>
</protein>
<keyword evidence="3" id="KW-1185">Reference proteome</keyword>
<dbReference type="GO" id="GO:0098636">
    <property type="term" value="C:protein complex involved in cell adhesion"/>
    <property type="evidence" value="ECO:0007669"/>
    <property type="project" value="TreeGrafter"/>
</dbReference>
<accession>A8LJR2</accession>
<dbReference type="SUPFAM" id="SSF141086">
    <property type="entry name" value="Agglutinin HPA-like"/>
    <property type="match status" value="1"/>
</dbReference>
<dbReference type="Pfam" id="PF09458">
    <property type="entry name" value="H_lectin"/>
    <property type="match status" value="1"/>
</dbReference>
<dbReference type="GO" id="GO:0098609">
    <property type="term" value="P:cell-cell adhesion"/>
    <property type="evidence" value="ECO:0007669"/>
    <property type="project" value="TreeGrafter"/>
</dbReference>
<dbReference type="InterPro" id="IPR037221">
    <property type="entry name" value="H-type_lectin_dom_sf"/>
</dbReference>
<dbReference type="Gene3D" id="2.60.40.2080">
    <property type="match status" value="1"/>
</dbReference>
<dbReference type="Proteomes" id="UP000006833">
    <property type="component" value="Chromosome"/>
</dbReference>
<dbReference type="GO" id="GO:0030247">
    <property type="term" value="F:polysaccharide binding"/>
    <property type="evidence" value="ECO:0007669"/>
    <property type="project" value="TreeGrafter"/>
</dbReference>
<name>A8LJR2_DINSH</name>
<dbReference type="PANTHER" id="PTHR46938">
    <property type="entry name" value="DISCOIDIN-1 SUBUNIT A-RELATED-RELATED"/>
    <property type="match status" value="1"/>
</dbReference>
<dbReference type="AlphaFoldDB" id="A8LJR2"/>
<dbReference type="OrthoDB" id="7658568at2"/>
<dbReference type="KEGG" id="dsh:Dshi_2932"/>